<evidence type="ECO:0000256" key="4">
    <source>
        <dbReference type="ARBA" id="ARBA00023163"/>
    </source>
</evidence>
<evidence type="ECO:0000256" key="1">
    <source>
        <dbReference type="ARBA" id="ARBA00023015"/>
    </source>
</evidence>
<dbReference type="InterPro" id="IPR007627">
    <property type="entry name" value="RNA_pol_sigma70_r2"/>
</dbReference>
<gene>
    <name evidence="6" type="ORF">ABLG96_03425</name>
</gene>
<dbReference type="RefSeq" id="WP_353650021.1">
    <property type="nucleotide sequence ID" value="NZ_CP159218.1"/>
</dbReference>
<evidence type="ECO:0000313" key="6">
    <source>
        <dbReference type="EMBL" id="XCG64408.1"/>
    </source>
</evidence>
<dbReference type="GO" id="GO:0003677">
    <property type="term" value="F:DNA binding"/>
    <property type="evidence" value="ECO:0007669"/>
    <property type="project" value="UniProtKB-KW"/>
</dbReference>
<proteinExistence type="predicted"/>
<dbReference type="InterPro" id="IPR039425">
    <property type="entry name" value="RNA_pol_sigma-70-like"/>
</dbReference>
<accession>A0AAU8DRN7</accession>
<dbReference type="AlphaFoldDB" id="A0AAU8DRN7"/>
<name>A0AAU8DRN7_9ACTN</name>
<feature type="domain" description="RNA polymerase sigma-70 region 2" evidence="5">
    <location>
        <begin position="17"/>
        <end position="68"/>
    </location>
</feature>
<organism evidence="6">
    <name type="scientific">Nakamurella sp. A5-74</name>
    <dbReference type="NCBI Taxonomy" id="3158264"/>
    <lineage>
        <taxon>Bacteria</taxon>
        <taxon>Bacillati</taxon>
        <taxon>Actinomycetota</taxon>
        <taxon>Actinomycetes</taxon>
        <taxon>Nakamurellales</taxon>
        <taxon>Nakamurellaceae</taxon>
        <taxon>Nakamurella</taxon>
    </lineage>
</organism>
<dbReference type="PANTHER" id="PTHR43133:SF52">
    <property type="entry name" value="ECF RNA POLYMERASE SIGMA FACTOR SIGL"/>
    <property type="match status" value="1"/>
</dbReference>
<keyword evidence="2" id="KW-0731">Sigma factor</keyword>
<dbReference type="InterPro" id="IPR013325">
    <property type="entry name" value="RNA_pol_sigma_r2"/>
</dbReference>
<protein>
    <submittedName>
        <fullName evidence="6">Sigma factor</fullName>
    </submittedName>
</protein>
<evidence type="ECO:0000256" key="3">
    <source>
        <dbReference type="ARBA" id="ARBA00023125"/>
    </source>
</evidence>
<keyword evidence="1" id="KW-0805">Transcription regulation</keyword>
<keyword evidence="3" id="KW-0238">DNA-binding</keyword>
<dbReference type="GO" id="GO:0016987">
    <property type="term" value="F:sigma factor activity"/>
    <property type="evidence" value="ECO:0007669"/>
    <property type="project" value="UniProtKB-KW"/>
</dbReference>
<dbReference type="Pfam" id="PF04542">
    <property type="entry name" value="Sigma70_r2"/>
    <property type="match status" value="1"/>
</dbReference>
<evidence type="ECO:0000259" key="5">
    <source>
        <dbReference type="Pfam" id="PF04542"/>
    </source>
</evidence>
<dbReference type="EMBL" id="CP159218">
    <property type="protein sequence ID" value="XCG64408.1"/>
    <property type="molecule type" value="Genomic_DNA"/>
</dbReference>
<evidence type="ECO:0000256" key="2">
    <source>
        <dbReference type="ARBA" id="ARBA00023082"/>
    </source>
</evidence>
<dbReference type="PANTHER" id="PTHR43133">
    <property type="entry name" value="RNA POLYMERASE ECF-TYPE SIGMA FACTO"/>
    <property type="match status" value="1"/>
</dbReference>
<sequence>MAAELTADAAFVEGVLREHGSILFAFCLRFTGDRQRAEDAVQEVLVRAWRQVDSLELGERSLRPWLLRAPEIS</sequence>
<dbReference type="Gene3D" id="1.10.1740.10">
    <property type="match status" value="1"/>
</dbReference>
<keyword evidence="4" id="KW-0804">Transcription</keyword>
<dbReference type="GO" id="GO:0006352">
    <property type="term" value="P:DNA-templated transcription initiation"/>
    <property type="evidence" value="ECO:0007669"/>
    <property type="project" value="InterPro"/>
</dbReference>
<dbReference type="SUPFAM" id="SSF88946">
    <property type="entry name" value="Sigma2 domain of RNA polymerase sigma factors"/>
    <property type="match status" value="1"/>
</dbReference>
<reference evidence="6" key="1">
    <citation type="submission" date="2024-05" db="EMBL/GenBank/DDBJ databases">
        <authorList>
            <person name="Cai S.Y."/>
            <person name="Jin L.M."/>
            <person name="Li H.R."/>
        </authorList>
    </citation>
    <scope>NUCLEOTIDE SEQUENCE</scope>
    <source>
        <strain evidence="6">A5-74</strain>
    </source>
</reference>